<dbReference type="Proteomes" id="UP000020218">
    <property type="component" value="Unassembled WGS sequence"/>
</dbReference>
<gene>
    <name evidence="5" type="primary">degU_2</name>
    <name evidence="5" type="ORF">AW08_02636</name>
</gene>
<comment type="caution">
    <text evidence="5">The sequence shown here is derived from an EMBL/GenBank/DDBJ whole genome shotgun (WGS) entry which is preliminary data.</text>
</comment>
<keyword evidence="3" id="KW-0804">Transcription</keyword>
<dbReference type="EMBL" id="JFAX01000016">
    <property type="protein sequence ID" value="EXI66280.1"/>
    <property type="molecule type" value="Genomic_DNA"/>
</dbReference>
<dbReference type="PROSITE" id="PS00622">
    <property type="entry name" value="HTH_LUXR_1"/>
    <property type="match status" value="1"/>
</dbReference>
<keyword evidence="1" id="KW-0805">Transcription regulation</keyword>
<evidence type="ECO:0000256" key="2">
    <source>
        <dbReference type="ARBA" id="ARBA00023125"/>
    </source>
</evidence>
<dbReference type="CDD" id="cd06170">
    <property type="entry name" value="LuxR_C_like"/>
    <property type="match status" value="1"/>
</dbReference>
<evidence type="ECO:0000256" key="1">
    <source>
        <dbReference type="ARBA" id="ARBA00023015"/>
    </source>
</evidence>
<organism evidence="5 6">
    <name type="scientific">Candidatus Accumulibacter adjunctus</name>
    <dbReference type="NCBI Taxonomy" id="1454001"/>
    <lineage>
        <taxon>Bacteria</taxon>
        <taxon>Pseudomonadati</taxon>
        <taxon>Pseudomonadota</taxon>
        <taxon>Betaproteobacteria</taxon>
        <taxon>Candidatus Accumulibacter</taxon>
    </lineage>
</organism>
<accession>A0A011NP86</accession>
<sequence>MRQLFLSADARQRDSWREAFPDLMVGYLDAMPANAAITWVLLPAGRDVADLVAKMLPSLAGRPLVILADEPDEELALAALNAGAAGFCNGHAAPVVLQQVATVVGSGGIWIGQGLMKRLLAATARLLGERDTARAAWRSKLTSREQEVALALARGSSNKEIARQFGISERTVKFHVSALFDKLAVRDRLQLSLVVNGVDLGT</sequence>
<dbReference type="Gene3D" id="3.40.50.2300">
    <property type="match status" value="1"/>
</dbReference>
<dbReference type="GO" id="GO:0006355">
    <property type="term" value="P:regulation of DNA-templated transcription"/>
    <property type="evidence" value="ECO:0007669"/>
    <property type="project" value="InterPro"/>
</dbReference>
<reference evidence="5" key="1">
    <citation type="submission" date="2014-02" db="EMBL/GenBank/DDBJ databases">
        <title>Expanding our view of genomic diversity in Candidatus Accumulibacter clades.</title>
        <authorList>
            <person name="Skennerton C.T."/>
            <person name="Barr J.J."/>
            <person name="Slater F.R."/>
            <person name="Bond P.L."/>
            <person name="Tyson G.W."/>
        </authorList>
    </citation>
    <scope>NUCLEOTIDE SEQUENCE [LARGE SCALE GENOMIC DNA]</scope>
</reference>
<evidence type="ECO:0000313" key="6">
    <source>
        <dbReference type="Proteomes" id="UP000020218"/>
    </source>
</evidence>
<dbReference type="AlphaFoldDB" id="A0A011NP86"/>
<dbReference type="GO" id="GO:0006508">
    <property type="term" value="P:proteolysis"/>
    <property type="evidence" value="ECO:0007669"/>
    <property type="project" value="UniProtKB-KW"/>
</dbReference>
<dbReference type="PANTHER" id="PTHR43214:SF24">
    <property type="entry name" value="TRANSCRIPTIONAL REGULATORY PROTEIN NARL-RELATED"/>
    <property type="match status" value="1"/>
</dbReference>
<dbReference type="SUPFAM" id="SSF46894">
    <property type="entry name" value="C-terminal effector domain of the bipartite response regulators"/>
    <property type="match status" value="1"/>
</dbReference>
<dbReference type="PRINTS" id="PR00038">
    <property type="entry name" value="HTHLUXR"/>
</dbReference>
<keyword evidence="5" id="KW-0645">Protease</keyword>
<dbReference type="PATRIC" id="fig|1454001.3.peg.2684"/>
<dbReference type="PANTHER" id="PTHR43214">
    <property type="entry name" value="TWO-COMPONENT RESPONSE REGULATOR"/>
    <property type="match status" value="1"/>
</dbReference>
<keyword evidence="5" id="KW-0378">Hydrolase</keyword>
<dbReference type="STRING" id="1454001.AW08_02636"/>
<keyword evidence="6" id="KW-1185">Reference proteome</keyword>
<keyword evidence="2" id="KW-0238">DNA-binding</keyword>
<feature type="domain" description="HTH luxR-type" evidence="4">
    <location>
        <begin position="133"/>
        <end position="199"/>
    </location>
</feature>
<evidence type="ECO:0000313" key="5">
    <source>
        <dbReference type="EMBL" id="EXI66280.1"/>
    </source>
</evidence>
<dbReference type="InterPro" id="IPR039420">
    <property type="entry name" value="WalR-like"/>
</dbReference>
<evidence type="ECO:0000256" key="3">
    <source>
        <dbReference type="ARBA" id="ARBA00023163"/>
    </source>
</evidence>
<dbReference type="PROSITE" id="PS50043">
    <property type="entry name" value="HTH_LUXR_2"/>
    <property type="match status" value="1"/>
</dbReference>
<dbReference type="GO" id="GO:0003677">
    <property type="term" value="F:DNA binding"/>
    <property type="evidence" value="ECO:0007669"/>
    <property type="project" value="UniProtKB-KW"/>
</dbReference>
<dbReference type="Pfam" id="PF00196">
    <property type="entry name" value="GerE"/>
    <property type="match status" value="1"/>
</dbReference>
<protein>
    <submittedName>
        <fullName evidence="5">Protease production enhancer protein</fullName>
    </submittedName>
</protein>
<dbReference type="InterPro" id="IPR016032">
    <property type="entry name" value="Sig_transdc_resp-reg_C-effctor"/>
</dbReference>
<dbReference type="SMART" id="SM00421">
    <property type="entry name" value="HTH_LUXR"/>
    <property type="match status" value="1"/>
</dbReference>
<name>A0A011NP86_9PROT</name>
<proteinExistence type="predicted"/>
<dbReference type="InterPro" id="IPR000792">
    <property type="entry name" value="Tscrpt_reg_LuxR_C"/>
</dbReference>
<dbReference type="GO" id="GO:0008233">
    <property type="term" value="F:peptidase activity"/>
    <property type="evidence" value="ECO:0007669"/>
    <property type="project" value="UniProtKB-KW"/>
</dbReference>
<evidence type="ECO:0000259" key="4">
    <source>
        <dbReference type="PROSITE" id="PS50043"/>
    </source>
</evidence>